<dbReference type="EMBL" id="CP011125">
    <property type="protein sequence ID" value="AKF08107.1"/>
    <property type="molecule type" value="Genomic_DNA"/>
</dbReference>
<protein>
    <submittedName>
        <fullName evidence="3">Putative lipoprotein</fullName>
    </submittedName>
</protein>
<feature type="signal peptide" evidence="2">
    <location>
        <begin position="1"/>
        <end position="20"/>
    </location>
</feature>
<dbReference type="OrthoDB" id="5500844at2"/>
<sequence length="235" mass="26742">MRVLLASALIALVLAGCGSARVPMRESTRAYTASDYGGVYGRWTRASDEFEFGRLSEIAHITATFESWEFRWAYVVRYAADHSFSTEERTRLLEESLEDARLRHRFFFTIASPRWRETELQGRESDWRVLLVDPTGRQVEPVELTPIARPSADQRVYFPSISRQRHTYRVAFPAQHTDGTPTIPPDADHVLLRFASARGTVDLRWDIERPADAENVEGEVAPATEESASEHDNEG</sequence>
<keyword evidence="2" id="KW-0732">Signal</keyword>
<feature type="chain" id="PRO_5002512497" evidence="2">
    <location>
        <begin position="21"/>
        <end position="235"/>
    </location>
</feature>
<keyword evidence="3" id="KW-0449">Lipoprotein</keyword>
<accession>A0A0F6YKA1</accession>
<keyword evidence="4" id="KW-1185">Reference proteome</keyword>
<dbReference type="STRING" id="927083.DB32_005256"/>
<dbReference type="PROSITE" id="PS51257">
    <property type="entry name" value="PROKAR_LIPOPROTEIN"/>
    <property type="match status" value="1"/>
</dbReference>
<dbReference type="Proteomes" id="UP000034883">
    <property type="component" value="Chromosome"/>
</dbReference>
<evidence type="ECO:0000313" key="4">
    <source>
        <dbReference type="Proteomes" id="UP000034883"/>
    </source>
</evidence>
<organism evidence="3 4">
    <name type="scientific">Sandaracinus amylolyticus</name>
    <dbReference type="NCBI Taxonomy" id="927083"/>
    <lineage>
        <taxon>Bacteria</taxon>
        <taxon>Pseudomonadati</taxon>
        <taxon>Myxococcota</taxon>
        <taxon>Polyangia</taxon>
        <taxon>Polyangiales</taxon>
        <taxon>Sandaracinaceae</taxon>
        <taxon>Sandaracinus</taxon>
    </lineage>
</organism>
<dbReference type="RefSeq" id="WP_053235289.1">
    <property type="nucleotide sequence ID" value="NZ_CP011125.1"/>
</dbReference>
<evidence type="ECO:0000256" key="1">
    <source>
        <dbReference type="SAM" id="MobiDB-lite"/>
    </source>
</evidence>
<evidence type="ECO:0000256" key="2">
    <source>
        <dbReference type="SAM" id="SignalP"/>
    </source>
</evidence>
<proteinExistence type="predicted"/>
<name>A0A0F6YKA1_9BACT</name>
<gene>
    <name evidence="3" type="ORF">DB32_005256</name>
</gene>
<evidence type="ECO:0000313" key="3">
    <source>
        <dbReference type="EMBL" id="AKF08107.1"/>
    </source>
</evidence>
<feature type="region of interest" description="Disordered" evidence="1">
    <location>
        <begin position="209"/>
        <end position="235"/>
    </location>
</feature>
<reference evidence="3 4" key="1">
    <citation type="submission" date="2015-03" db="EMBL/GenBank/DDBJ databases">
        <title>Genome assembly of Sandaracinus amylolyticus DSM 53668.</title>
        <authorList>
            <person name="Sharma G."/>
            <person name="Subramanian S."/>
        </authorList>
    </citation>
    <scope>NUCLEOTIDE SEQUENCE [LARGE SCALE GENOMIC DNA]</scope>
    <source>
        <strain evidence="3 4">DSM 53668</strain>
    </source>
</reference>
<dbReference type="KEGG" id="samy:DB32_005256"/>
<dbReference type="AlphaFoldDB" id="A0A0F6YKA1"/>